<organism evidence="2 3">
    <name type="scientific">Didymodactylos carnosus</name>
    <dbReference type="NCBI Taxonomy" id="1234261"/>
    <lineage>
        <taxon>Eukaryota</taxon>
        <taxon>Metazoa</taxon>
        <taxon>Spiralia</taxon>
        <taxon>Gnathifera</taxon>
        <taxon>Rotifera</taxon>
        <taxon>Eurotatoria</taxon>
        <taxon>Bdelloidea</taxon>
        <taxon>Philodinida</taxon>
        <taxon>Philodinidae</taxon>
        <taxon>Didymodactylos</taxon>
    </lineage>
</organism>
<protein>
    <submittedName>
        <fullName evidence="2">Uncharacterized protein</fullName>
    </submittedName>
</protein>
<accession>A0A8S3ADE3</accession>
<evidence type="ECO:0000256" key="1">
    <source>
        <dbReference type="SAM" id="MobiDB-lite"/>
    </source>
</evidence>
<evidence type="ECO:0000313" key="3">
    <source>
        <dbReference type="Proteomes" id="UP000681722"/>
    </source>
</evidence>
<dbReference type="AlphaFoldDB" id="A0A8S3ADE3"/>
<dbReference type="EMBL" id="CAJOBC010151154">
    <property type="protein sequence ID" value="CAF4673574.1"/>
    <property type="molecule type" value="Genomic_DNA"/>
</dbReference>
<gene>
    <name evidence="2" type="ORF">SRO942_LOCUS50921</name>
</gene>
<dbReference type="OrthoDB" id="10036923at2759"/>
<feature type="non-terminal residue" evidence="2">
    <location>
        <position position="110"/>
    </location>
</feature>
<comment type="caution">
    <text evidence="2">The sequence shown here is derived from an EMBL/GenBank/DDBJ whole genome shotgun (WGS) entry which is preliminary data.</text>
</comment>
<dbReference type="Proteomes" id="UP000681722">
    <property type="component" value="Unassembled WGS sequence"/>
</dbReference>
<evidence type="ECO:0000313" key="2">
    <source>
        <dbReference type="EMBL" id="CAF4673574.1"/>
    </source>
</evidence>
<proteinExistence type="predicted"/>
<name>A0A8S3ADE3_9BILA</name>
<reference evidence="2" key="1">
    <citation type="submission" date="2021-02" db="EMBL/GenBank/DDBJ databases">
        <authorList>
            <person name="Nowell W R."/>
        </authorList>
    </citation>
    <scope>NUCLEOTIDE SEQUENCE</scope>
</reference>
<sequence length="110" mass="12784">MDGVDRITQLLRERTLKELPVPSSLTQVQEEELVDQLFNVFESTSTSYNEDDETTLDHNMSDDEIDGCEEGLDESSHDLDYEEKDEENPVFESFSLSYMKRALEYYDAIN</sequence>
<feature type="region of interest" description="Disordered" evidence="1">
    <location>
        <begin position="66"/>
        <end position="87"/>
    </location>
</feature>